<reference evidence="3" key="1">
    <citation type="journal article" date="2020" name="Stud. Mycol.">
        <title>101 Dothideomycetes genomes: a test case for predicting lifestyles and emergence of pathogens.</title>
        <authorList>
            <person name="Haridas S."/>
            <person name="Albert R."/>
            <person name="Binder M."/>
            <person name="Bloem J."/>
            <person name="Labutti K."/>
            <person name="Salamov A."/>
            <person name="Andreopoulos B."/>
            <person name="Baker S."/>
            <person name="Barry K."/>
            <person name="Bills G."/>
            <person name="Bluhm B."/>
            <person name="Cannon C."/>
            <person name="Castanera R."/>
            <person name="Culley D."/>
            <person name="Daum C."/>
            <person name="Ezra D."/>
            <person name="Gonzalez J."/>
            <person name="Henrissat B."/>
            <person name="Kuo A."/>
            <person name="Liang C."/>
            <person name="Lipzen A."/>
            <person name="Lutzoni F."/>
            <person name="Magnuson J."/>
            <person name="Mondo S."/>
            <person name="Nolan M."/>
            <person name="Ohm R."/>
            <person name="Pangilinan J."/>
            <person name="Park H.-J."/>
            <person name="Ramirez L."/>
            <person name="Alfaro M."/>
            <person name="Sun H."/>
            <person name="Tritt A."/>
            <person name="Yoshinaga Y."/>
            <person name="Zwiers L.-H."/>
            <person name="Turgeon B."/>
            <person name="Goodwin S."/>
            <person name="Spatafora J."/>
            <person name="Crous P."/>
            <person name="Grigoriev I."/>
        </authorList>
    </citation>
    <scope>NUCLEOTIDE SEQUENCE</scope>
    <source>
        <strain evidence="3">CBS 107.79</strain>
    </source>
</reference>
<proteinExistence type="predicted"/>
<keyword evidence="1" id="KW-0175">Coiled coil</keyword>
<feature type="compositionally biased region" description="Polar residues" evidence="2">
    <location>
        <begin position="21"/>
        <end position="34"/>
    </location>
</feature>
<dbReference type="Proteomes" id="UP000800036">
    <property type="component" value="Unassembled WGS sequence"/>
</dbReference>
<feature type="coiled-coil region" evidence="1">
    <location>
        <begin position="77"/>
        <end position="104"/>
    </location>
</feature>
<feature type="region of interest" description="Disordered" evidence="2">
    <location>
        <begin position="1"/>
        <end position="45"/>
    </location>
</feature>
<gene>
    <name evidence="3" type="ORF">BU23DRAFT_128661</name>
</gene>
<feature type="compositionally biased region" description="Polar residues" evidence="2">
    <location>
        <begin position="246"/>
        <end position="255"/>
    </location>
</feature>
<dbReference type="EMBL" id="ML976679">
    <property type="protein sequence ID" value="KAF1973676.1"/>
    <property type="molecule type" value="Genomic_DNA"/>
</dbReference>
<organism evidence="3 4">
    <name type="scientific">Bimuria novae-zelandiae CBS 107.79</name>
    <dbReference type="NCBI Taxonomy" id="1447943"/>
    <lineage>
        <taxon>Eukaryota</taxon>
        <taxon>Fungi</taxon>
        <taxon>Dikarya</taxon>
        <taxon>Ascomycota</taxon>
        <taxon>Pezizomycotina</taxon>
        <taxon>Dothideomycetes</taxon>
        <taxon>Pleosporomycetidae</taxon>
        <taxon>Pleosporales</taxon>
        <taxon>Massarineae</taxon>
        <taxon>Didymosphaeriaceae</taxon>
        <taxon>Bimuria</taxon>
    </lineage>
</organism>
<dbReference type="OrthoDB" id="3786878at2759"/>
<keyword evidence="4" id="KW-1185">Reference proteome</keyword>
<protein>
    <submittedName>
        <fullName evidence="3">Uncharacterized protein</fullName>
    </submittedName>
</protein>
<evidence type="ECO:0000313" key="4">
    <source>
        <dbReference type="Proteomes" id="UP000800036"/>
    </source>
</evidence>
<evidence type="ECO:0000313" key="3">
    <source>
        <dbReference type="EMBL" id="KAF1973676.1"/>
    </source>
</evidence>
<feature type="compositionally biased region" description="Basic residues" evidence="2">
    <location>
        <begin position="155"/>
        <end position="165"/>
    </location>
</feature>
<feature type="region of interest" description="Disordered" evidence="2">
    <location>
        <begin position="151"/>
        <end position="196"/>
    </location>
</feature>
<sequence>MSLGGDFHKLSGTAGRRPDTPASSHARNASSQSLPAPVSTAPSIPGELQELRSLAELTKARVGNLEVLLGPPALTQVTETKRIMRDAYRNLERLQSQIAEGESVALISETTVEAWQVYQRLVKIEEKLRRAVIEPVDVEDSQPTNLTAQAPAALKHSHDHSRHSSGRVSFASNPKPTPEEKENAEEREQTSQRPFRLWTWPNPQEWEEDRTELESSPNHLATILGSSASPTVVESDPRFSRPYQYQRPSEQTDTVSTMAVASRKGSSEDLTTLLATMIEGQNDEPEALHYVDSVDTLRALYLEHGLEELPTGVAQTREEVERRCAMEQAYTRSVLVDPERKREGSILGFFATYAILAGIDDPNYCLPRLRFIKIHEVKRLKELLVDGFHLGRSGEISRIERVLHLIFVLQEGWRMETMAVLFSRTPQQVRESCRDVFECLLEVHSETSLEYYQPTCHHLWKIAPKFMDSTHTKRSEKYYHWKKQEVFNVLVTLNMYIGRYRQQGKVALDGPYQHWWRHFSPLEPTEWLHG</sequence>
<feature type="compositionally biased region" description="Basic and acidic residues" evidence="2">
    <location>
        <begin position="177"/>
        <end position="190"/>
    </location>
</feature>
<evidence type="ECO:0000256" key="1">
    <source>
        <dbReference type="SAM" id="Coils"/>
    </source>
</evidence>
<evidence type="ECO:0000256" key="2">
    <source>
        <dbReference type="SAM" id="MobiDB-lite"/>
    </source>
</evidence>
<accession>A0A6A5VF69</accession>
<name>A0A6A5VF69_9PLEO</name>
<dbReference type="AlphaFoldDB" id="A0A6A5VF69"/>
<feature type="region of interest" description="Disordered" evidence="2">
    <location>
        <begin position="227"/>
        <end position="255"/>
    </location>
</feature>